<feature type="region of interest" description="Disordered" evidence="1">
    <location>
        <begin position="1"/>
        <end position="21"/>
    </location>
</feature>
<dbReference type="Proteomes" id="UP001165498">
    <property type="component" value="Unassembled WGS sequence"/>
</dbReference>
<evidence type="ECO:0000313" key="4">
    <source>
        <dbReference type="Proteomes" id="UP001165498"/>
    </source>
</evidence>
<reference evidence="3" key="1">
    <citation type="submission" date="2022-07" db="EMBL/GenBank/DDBJ databases">
        <title>Tahibacter sp., a new gammaproteobacterium isolated from the silt sample collected at pig farm.</title>
        <authorList>
            <person name="Chen H."/>
        </authorList>
    </citation>
    <scope>NUCLEOTIDE SEQUENCE</scope>
    <source>
        <strain evidence="3">P2K</strain>
    </source>
</reference>
<proteinExistence type="predicted"/>
<dbReference type="SUPFAM" id="SSF46785">
    <property type="entry name" value="Winged helix' DNA-binding domain"/>
    <property type="match status" value="1"/>
</dbReference>
<dbReference type="InterPro" id="IPR036388">
    <property type="entry name" value="WH-like_DNA-bd_sf"/>
</dbReference>
<evidence type="ECO:0000313" key="3">
    <source>
        <dbReference type="EMBL" id="MCQ4165713.1"/>
    </source>
</evidence>
<dbReference type="RefSeq" id="WP_255914903.1">
    <property type="nucleotide sequence ID" value="NZ_JANFQO010000011.1"/>
</dbReference>
<name>A0ABT1QTV0_9GAMM</name>
<dbReference type="SMART" id="SM00418">
    <property type="entry name" value="HTH_ARSR"/>
    <property type="match status" value="1"/>
</dbReference>
<dbReference type="InterPro" id="IPR036390">
    <property type="entry name" value="WH_DNA-bd_sf"/>
</dbReference>
<dbReference type="InterPro" id="IPR001845">
    <property type="entry name" value="HTH_ArsR_DNA-bd_dom"/>
</dbReference>
<organism evidence="3 4">
    <name type="scientific">Tahibacter harae</name>
    <dbReference type="NCBI Taxonomy" id="2963937"/>
    <lineage>
        <taxon>Bacteria</taxon>
        <taxon>Pseudomonadati</taxon>
        <taxon>Pseudomonadota</taxon>
        <taxon>Gammaproteobacteria</taxon>
        <taxon>Lysobacterales</taxon>
        <taxon>Rhodanobacteraceae</taxon>
        <taxon>Tahibacter</taxon>
    </lineage>
</organism>
<accession>A0ABT1QTV0</accession>
<feature type="domain" description="HTH arsR-type" evidence="2">
    <location>
        <begin position="25"/>
        <end position="108"/>
    </location>
</feature>
<sequence length="209" mass="23000">MAQPGKTRTTTRKLPNNRAVEKPREIALLASPARQELVDTLEALGGEASVAALAGQLGRPADGLYYHLRLLVRGGLLEELPDEGDGRRYRTRVDKGARLQLRYRGGRNAGAAAVEKVGASMLRIASRDFANALKRSDVATEGPQREVWASRSKGWVDERDLGEINRLLSRALELLHKPRSGARNKLIALTWVLAPLPVKPSRRGQDDED</sequence>
<protein>
    <submittedName>
        <fullName evidence="3">Helix-turn-helix domain-containing protein</fullName>
    </submittedName>
</protein>
<gene>
    <name evidence="3" type="ORF">NM961_13415</name>
</gene>
<dbReference type="EMBL" id="JANFQO010000011">
    <property type="protein sequence ID" value="MCQ4165713.1"/>
    <property type="molecule type" value="Genomic_DNA"/>
</dbReference>
<dbReference type="Pfam" id="PF12840">
    <property type="entry name" value="HTH_20"/>
    <property type="match status" value="1"/>
</dbReference>
<feature type="compositionally biased region" description="Polar residues" evidence="1">
    <location>
        <begin position="1"/>
        <end position="14"/>
    </location>
</feature>
<evidence type="ECO:0000256" key="1">
    <source>
        <dbReference type="SAM" id="MobiDB-lite"/>
    </source>
</evidence>
<comment type="caution">
    <text evidence="3">The sequence shown here is derived from an EMBL/GenBank/DDBJ whole genome shotgun (WGS) entry which is preliminary data.</text>
</comment>
<evidence type="ECO:0000259" key="2">
    <source>
        <dbReference type="SMART" id="SM00418"/>
    </source>
</evidence>
<keyword evidence="4" id="KW-1185">Reference proteome</keyword>
<dbReference type="Gene3D" id="1.10.10.10">
    <property type="entry name" value="Winged helix-like DNA-binding domain superfamily/Winged helix DNA-binding domain"/>
    <property type="match status" value="1"/>
</dbReference>